<keyword evidence="3" id="KW-1185">Reference proteome</keyword>
<protein>
    <recommendedName>
        <fullName evidence="1">Beta-lactamase-related domain-containing protein</fullName>
    </recommendedName>
</protein>
<dbReference type="PANTHER" id="PTHR46825:SF9">
    <property type="entry name" value="BETA-LACTAMASE-RELATED DOMAIN-CONTAINING PROTEIN"/>
    <property type="match status" value="1"/>
</dbReference>
<dbReference type="Proteomes" id="UP000050454">
    <property type="component" value="Unassembled WGS sequence"/>
</dbReference>
<dbReference type="SUPFAM" id="SSF56601">
    <property type="entry name" value="beta-lactamase/transpeptidase-like"/>
    <property type="match status" value="1"/>
</dbReference>
<dbReference type="InterPro" id="IPR012338">
    <property type="entry name" value="Beta-lactam/transpept-like"/>
</dbReference>
<organism evidence="2 3">
    <name type="scientific">Jiulongibacter sediminis</name>
    <dbReference type="NCBI Taxonomy" id="1605367"/>
    <lineage>
        <taxon>Bacteria</taxon>
        <taxon>Pseudomonadati</taxon>
        <taxon>Bacteroidota</taxon>
        <taxon>Cytophagia</taxon>
        <taxon>Cytophagales</taxon>
        <taxon>Leadbetterellaceae</taxon>
        <taxon>Jiulongibacter</taxon>
    </lineage>
</organism>
<dbReference type="STRING" id="1605367.AFM12_14205"/>
<dbReference type="RefSeq" id="WP_055149375.1">
    <property type="nucleotide sequence ID" value="NZ_JXSZ01000010.1"/>
</dbReference>
<evidence type="ECO:0000313" key="2">
    <source>
        <dbReference type="EMBL" id="KPM47634.1"/>
    </source>
</evidence>
<name>A0A0P7BB07_9BACT</name>
<reference evidence="2 3" key="1">
    <citation type="submission" date="2015-07" db="EMBL/GenBank/DDBJ databases">
        <title>The draft genome sequence of Leadbetterella sp. JN14-9.</title>
        <authorList>
            <person name="Liu Y."/>
            <person name="Du J."/>
            <person name="Shao Z."/>
        </authorList>
    </citation>
    <scope>NUCLEOTIDE SEQUENCE [LARGE SCALE GENOMIC DNA]</scope>
    <source>
        <strain evidence="2 3">JN14-9</strain>
    </source>
</reference>
<dbReference type="EMBL" id="LGTQ01000010">
    <property type="protein sequence ID" value="KPM47634.1"/>
    <property type="molecule type" value="Genomic_DNA"/>
</dbReference>
<feature type="domain" description="Beta-lactamase-related" evidence="1">
    <location>
        <begin position="16"/>
        <end position="299"/>
    </location>
</feature>
<comment type="caution">
    <text evidence="2">The sequence shown here is derived from an EMBL/GenBank/DDBJ whole genome shotgun (WGS) entry which is preliminary data.</text>
</comment>
<accession>A0A0P7BB07</accession>
<dbReference type="Gene3D" id="3.40.710.10">
    <property type="entry name" value="DD-peptidase/beta-lactamase superfamily"/>
    <property type="match status" value="1"/>
</dbReference>
<evidence type="ECO:0000259" key="1">
    <source>
        <dbReference type="Pfam" id="PF00144"/>
    </source>
</evidence>
<dbReference type="PATRIC" id="fig|1605367.3.peg.242"/>
<dbReference type="Pfam" id="PF00144">
    <property type="entry name" value="Beta-lactamase"/>
    <property type="match status" value="1"/>
</dbReference>
<dbReference type="PANTHER" id="PTHR46825">
    <property type="entry name" value="D-ALANYL-D-ALANINE-CARBOXYPEPTIDASE/ENDOPEPTIDASE AMPH"/>
    <property type="match status" value="1"/>
</dbReference>
<dbReference type="InterPro" id="IPR001466">
    <property type="entry name" value="Beta-lactam-related"/>
</dbReference>
<dbReference type="InterPro" id="IPR050491">
    <property type="entry name" value="AmpC-like"/>
</dbReference>
<gene>
    <name evidence="2" type="ORF">AFM12_14205</name>
</gene>
<dbReference type="AlphaFoldDB" id="A0A0P7BB07"/>
<proteinExistence type="predicted"/>
<evidence type="ECO:0000313" key="3">
    <source>
        <dbReference type="Proteomes" id="UP000050454"/>
    </source>
</evidence>
<sequence length="310" mass="34903">MEKIIDDVALENNFSGVILLTKGNDTLYRKAGGFRDLERQIDLKPNDHFYIGSISKQITAALILREYEKGTVRLSDTIDAFLPEINQPWAGEVTIHHLLTHTHGITSLEEPLAFELGSQFQYSQLGYGLLSQILEKLHGQTFDKISTSFFAELGLNNTFHPNSKKGISVVNGYEENENGEQELATGNPVKHIAAGGFISNVDDLLRWNQLLHSGQILQPKTLALMKTRYSTRQHPIFGPIEYGYGLLFKEGEQNKQIGAFGYVPGFPTANYYYPENGVNLVVLVNVARNLEDFRETFRVHTELMRLASEL</sequence>